<sequence length="361" mass="43070">MTVDVVTKDEITKLLNNWYSKIRSHHVDKAKELKTEIDQKMHRMKEDQDILLHYSLLDFRFQILTGDFQHDLILSEKLSISEQTETFLQYYYHFFKFIYYTEISQYRKAKEHYESAERLLEAIPDEAEKAEFNYRASIFYYHIGDYSHSISHAMEAKRFFSCNPSYEIKSVNCKITIAISCIELSMFDLAEKQLKSSLNILTEQKEKLFIVYYNLGLLYSQKGHSELAIKYLSASIKEKKHYKTMFLLAREYFKVGNIEDAHVYIQNGLKVCDKEYMHHFQILKEIVDQSSVEQIENVVEKALHYFKKENMWRYVQDYAGELAVRFFAANNPKKSTKFFRLSYDAKQILNWEILHINHIEA</sequence>
<gene>
    <name evidence="1" type="ORF">J2S08_003044</name>
</gene>
<accession>A0ABT9WWP6</accession>
<proteinExistence type="predicted"/>
<dbReference type="Pfam" id="PF18801">
    <property type="entry name" value="RapH_N"/>
    <property type="match status" value="1"/>
</dbReference>
<keyword evidence="2" id="KW-1185">Reference proteome</keyword>
<dbReference type="SUPFAM" id="SSF48452">
    <property type="entry name" value="TPR-like"/>
    <property type="match status" value="1"/>
</dbReference>
<name>A0ABT9WWP6_9BACI</name>
<dbReference type="Proteomes" id="UP001223586">
    <property type="component" value="Unassembled WGS sequence"/>
</dbReference>
<comment type="caution">
    <text evidence="1">The sequence shown here is derived from an EMBL/GenBank/DDBJ whole genome shotgun (WGS) entry which is preliminary data.</text>
</comment>
<dbReference type="EMBL" id="JAUSTT010000019">
    <property type="protein sequence ID" value="MDQ0177165.1"/>
    <property type="molecule type" value="Genomic_DNA"/>
</dbReference>
<protein>
    <submittedName>
        <fullName evidence="1">Tetratricopeptide (TPR) repeat protein</fullName>
    </submittedName>
</protein>
<evidence type="ECO:0000313" key="2">
    <source>
        <dbReference type="Proteomes" id="UP001223586"/>
    </source>
</evidence>
<dbReference type="RefSeq" id="WP_307230928.1">
    <property type="nucleotide sequence ID" value="NZ_JAUSTT010000019.1"/>
</dbReference>
<dbReference type="InterPro" id="IPR011990">
    <property type="entry name" value="TPR-like_helical_dom_sf"/>
</dbReference>
<organism evidence="1 2">
    <name type="scientific">Bacillus chungangensis</name>
    <dbReference type="NCBI Taxonomy" id="587633"/>
    <lineage>
        <taxon>Bacteria</taxon>
        <taxon>Bacillati</taxon>
        <taxon>Bacillota</taxon>
        <taxon>Bacilli</taxon>
        <taxon>Bacillales</taxon>
        <taxon>Bacillaceae</taxon>
        <taxon>Bacillus</taxon>
    </lineage>
</organism>
<evidence type="ECO:0000313" key="1">
    <source>
        <dbReference type="EMBL" id="MDQ0177165.1"/>
    </source>
</evidence>
<reference evidence="1 2" key="1">
    <citation type="submission" date="2023-07" db="EMBL/GenBank/DDBJ databases">
        <title>Genomic Encyclopedia of Type Strains, Phase IV (KMG-IV): sequencing the most valuable type-strain genomes for metagenomic binning, comparative biology and taxonomic classification.</title>
        <authorList>
            <person name="Goeker M."/>
        </authorList>
    </citation>
    <scope>NUCLEOTIDE SEQUENCE [LARGE SCALE GENOMIC DNA]</scope>
    <source>
        <strain evidence="1 2">DSM 23837</strain>
    </source>
</reference>
<dbReference type="Gene3D" id="1.25.40.10">
    <property type="entry name" value="Tetratricopeptide repeat domain"/>
    <property type="match status" value="1"/>
</dbReference>